<dbReference type="KEGG" id="ddl:Desdi_1244"/>
<dbReference type="AlphaFoldDB" id="L0F7X1"/>
<feature type="region of interest" description="Disordered" evidence="1">
    <location>
        <begin position="173"/>
        <end position="207"/>
    </location>
</feature>
<sequence length="207" mass="22643">MNRNKRFAIIIILVTNAIIISFLESFIPVPIPVPGIKLGLGNIITMIAIAFLGFKDVLFIVAVRCFVVAILTRGVMMLAFSLSGGILSAIVMWVLYKKLSKYFSIKGISIAGAMVHNITQITVASFILGQLVVLYYLPILLVSAVVTGLITGSIGELAINEVRKKNIFGETRNVENQDNVDNQEDSEDQVPPQVEETKAEGDRDEGF</sequence>
<reference evidence="4" key="1">
    <citation type="submission" date="2012-02" db="EMBL/GenBank/DDBJ databases">
        <title>Complete sequence of Desulfitobacterium dichloroeliminans LMG P-21439.</title>
        <authorList>
            <person name="Lucas S."/>
            <person name="Han J."/>
            <person name="Lapidus A."/>
            <person name="Cheng J.-F."/>
            <person name="Goodwin L."/>
            <person name="Pitluck S."/>
            <person name="Peters L."/>
            <person name="Ovchinnikova G."/>
            <person name="Teshima H."/>
            <person name="Detter J.C."/>
            <person name="Han C."/>
            <person name="Tapia R."/>
            <person name="Land M."/>
            <person name="Hauser L."/>
            <person name="Kyrpides N."/>
            <person name="Ivanova N."/>
            <person name="Pagani I."/>
            <person name="Kruse T."/>
            <person name="de Vos W.M."/>
            <person name="Boon N."/>
            <person name="Smidt H."/>
            <person name="Woyke T."/>
        </authorList>
    </citation>
    <scope>NUCLEOTIDE SEQUENCE [LARGE SCALE GENOMIC DNA]</scope>
    <source>
        <strain evidence="4">LMG P-21439 / DCA1</strain>
    </source>
</reference>
<dbReference type="HOGENOM" id="CLU_108933_1_1_9"/>
<dbReference type="Proteomes" id="UP000010797">
    <property type="component" value="Chromosome"/>
</dbReference>
<dbReference type="eggNOG" id="COG4769">
    <property type="taxonomic scope" value="Bacteria"/>
</dbReference>
<dbReference type="EMBL" id="CP003344">
    <property type="protein sequence ID" value="AGA68756.1"/>
    <property type="molecule type" value="Genomic_DNA"/>
</dbReference>
<evidence type="ECO:0000256" key="1">
    <source>
        <dbReference type="SAM" id="MobiDB-lite"/>
    </source>
</evidence>
<dbReference type="STRING" id="871963.Desdi_1244"/>
<protein>
    <submittedName>
        <fullName evidence="3">Putative membrane protein</fullName>
    </submittedName>
</protein>
<dbReference type="Pfam" id="PF07456">
    <property type="entry name" value="Hpre_diP_synt_I"/>
    <property type="match status" value="1"/>
</dbReference>
<dbReference type="Gene3D" id="1.10.1760.20">
    <property type="match status" value="1"/>
</dbReference>
<feature type="transmembrane region" description="Helical" evidence="2">
    <location>
        <begin position="43"/>
        <end position="71"/>
    </location>
</feature>
<dbReference type="InterPro" id="IPR014535">
    <property type="entry name" value="Hpre_diP_synt_I"/>
</dbReference>
<name>L0F7X1_DESDL</name>
<feature type="compositionally biased region" description="Basic and acidic residues" evidence="1">
    <location>
        <begin position="195"/>
        <end position="207"/>
    </location>
</feature>
<accession>L0F7X1</accession>
<dbReference type="InterPro" id="IPR010898">
    <property type="entry name" value="Hpre_diP_synth_I"/>
</dbReference>
<organism evidence="3 4">
    <name type="scientific">Desulfitobacterium dichloroeliminans (strain LMG P-21439 / DCA1)</name>
    <dbReference type="NCBI Taxonomy" id="871963"/>
    <lineage>
        <taxon>Bacteria</taxon>
        <taxon>Bacillati</taxon>
        <taxon>Bacillota</taxon>
        <taxon>Clostridia</taxon>
        <taxon>Eubacteriales</taxon>
        <taxon>Desulfitobacteriaceae</taxon>
        <taxon>Desulfitobacterium</taxon>
    </lineage>
</organism>
<dbReference type="RefSeq" id="WP_015261752.1">
    <property type="nucleotide sequence ID" value="NC_019903.1"/>
</dbReference>
<proteinExistence type="predicted"/>
<evidence type="ECO:0000313" key="3">
    <source>
        <dbReference type="EMBL" id="AGA68756.1"/>
    </source>
</evidence>
<evidence type="ECO:0000313" key="4">
    <source>
        <dbReference type="Proteomes" id="UP000010797"/>
    </source>
</evidence>
<gene>
    <name evidence="3" type="ordered locus">Desdi_1244</name>
</gene>
<feature type="transmembrane region" description="Helical" evidence="2">
    <location>
        <begin position="134"/>
        <end position="159"/>
    </location>
</feature>
<evidence type="ECO:0000256" key="2">
    <source>
        <dbReference type="SAM" id="Phobius"/>
    </source>
</evidence>
<dbReference type="PIRSF" id="PIRSF027391">
    <property type="entry name" value="Hpre_diP_synt_I"/>
    <property type="match status" value="1"/>
</dbReference>
<feature type="transmembrane region" description="Helical" evidence="2">
    <location>
        <begin position="6"/>
        <end position="31"/>
    </location>
</feature>
<feature type="transmembrane region" description="Helical" evidence="2">
    <location>
        <begin position="77"/>
        <end position="96"/>
    </location>
</feature>
<keyword evidence="4" id="KW-1185">Reference proteome</keyword>
<keyword evidence="2" id="KW-0812">Transmembrane</keyword>
<keyword evidence="2" id="KW-0472">Membrane</keyword>
<keyword evidence="2" id="KW-1133">Transmembrane helix</keyword>